<gene>
    <name evidence="2" type="ORF">GUJ93_ZPchr0004g40046</name>
</gene>
<comment type="caution">
    <text evidence="2">The sequence shown here is derived from an EMBL/GenBank/DDBJ whole genome shotgun (WGS) entry which is preliminary data.</text>
</comment>
<feature type="region of interest" description="Disordered" evidence="1">
    <location>
        <begin position="67"/>
        <end position="97"/>
    </location>
</feature>
<dbReference type="Proteomes" id="UP000729402">
    <property type="component" value="Unassembled WGS sequence"/>
</dbReference>
<keyword evidence="3" id="KW-1185">Reference proteome</keyword>
<reference evidence="2" key="1">
    <citation type="journal article" date="2021" name="bioRxiv">
        <title>Whole Genome Assembly and Annotation of Northern Wild Rice, Zizania palustris L., Supports a Whole Genome Duplication in the Zizania Genus.</title>
        <authorList>
            <person name="Haas M."/>
            <person name="Kono T."/>
            <person name="Macchietto M."/>
            <person name="Millas R."/>
            <person name="McGilp L."/>
            <person name="Shao M."/>
            <person name="Duquette J."/>
            <person name="Hirsch C.N."/>
            <person name="Kimball J."/>
        </authorList>
    </citation>
    <scope>NUCLEOTIDE SEQUENCE</scope>
    <source>
        <tissue evidence="2">Fresh leaf tissue</tissue>
    </source>
</reference>
<evidence type="ECO:0000256" key="1">
    <source>
        <dbReference type="SAM" id="MobiDB-lite"/>
    </source>
</evidence>
<organism evidence="2 3">
    <name type="scientific">Zizania palustris</name>
    <name type="common">Northern wild rice</name>
    <dbReference type="NCBI Taxonomy" id="103762"/>
    <lineage>
        <taxon>Eukaryota</taxon>
        <taxon>Viridiplantae</taxon>
        <taxon>Streptophyta</taxon>
        <taxon>Embryophyta</taxon>
        <taxon>Tracheophyta</taxon>
        <taxon>Spermatophyta</taxon>
        <taxon>Magnoliopsida</taxon>
        <taxon>Liliopsida</taxon>
        <taxon>Poales</taxon>
        <taxon>Poaceae</taxon>
        <taxon>BOP clade</taxon>
        <taxon>Oryzoideae</taxon>
        <taxon>Oryzeae</taxon>
        <taxon>Zizaniinae</taxon>
        <taxon>Zizania</taxon>
    </lineage>
</organism>
<dbReference type="EMBL" id="JAAALK010000285">
    <property type="protein sequence ID" value="KAG8065045.1"/>
    <property type="molecule type" value="Genomic_DNA"/>
</dbReference>
<accession>A0A8J5RZD4</accession>
<name>A0A8J5RZD4_ZIZPA</name>
<reference evidence="2" key="2">
    <citation type="submission" date="2021-02" db="EMBL/GenBank/DDBJ databases">
        <authorList>
            <person name="Kimball J.A."/>
            <person name="Haas M.W."/>
            <person name="Macchietto M."/>
            <person name="Kono T."/>
            <person name="Duquette J."/>
            <person name="Shao M."/>
        </authorList>
    </citation>
    <scope>NUCLEOTIDE SEQUENCE</scope>
    <source>
        <tissue evidence="2">Fresh leaf tissue</tissue>
    </source>
</reference>
<feature type="compositionally biased region" description="Polar residues" evidence="1">
    <location>
        <begin position="67"/>
        <end position="76"/>
    </location>
</feature>
<evidence type="ECO:0000313" key="2">
    <source>
        <dbReference type="EMBL" id="KAG8065045.1"/>
    </source>
</evidence>
<proteinExistence type="predicted"/>
<dbReference type="AlphaFoldDB" id="A0A8J5RZD4"/>
<sequence length="113" mass="11782">MEACRNYHGPILPGHHGESMRWVKIVIDETDSDNSILVASRRPAPSAGKYQASGSGTKVAAAIGSGTKQTVASGSGTKLAAASSTKWHKPTPSDTKRHRLILKCGIGMATRGG</sequence>
<protein>
    <submittedName>
        <fullName evidence="2">Uncharacterized protein</fullName>
    </submittedName>
</protein>
<evidence type="ECO:0000313" key="3">
    <source>
        <dbReference type="Proteomes" id="UP000729402"/>
    </source>
</evidence>